<feature type="region of interest" description="Disordered" evidence="3">
    <location>
        <begin position="1"/>
        <end position="86"/>
    </location>
</feature>
<accession>A0ABV6BLG2</accession>
<dbReference type="InterPro" id="IPR001537">
    <property type="entry name" value="SpoU_MeTrfase"/>
</dbReference>
<dbReference type="CDD" id="cd18095">
    <property type="entry name" value="SpoU-like_rRNA-MTase"/>
    <property type="match status" value="1"/>
</dbReference>
<dbReference type="Pfam" id="PF00588">
    <property type="entry name" value="SpoU_methylase"/>
    <property type="match status" value="1"/>
</dbReference>
<evidence type="ECO:0000256" key="3">
    <source>
        <dbReference type="SAM" id="MobiDB-lite"/>
    </source>
</evidence>
<protein>
    <submittedName>
        <fullName evidence="5">tRNA/rRNA methyltransferase</fullName>
        <ecNumber evidence="5">2.1.1.-</ecNumber>
    </submittedName>
</protein>
<dbReference type="PANTHER" id="PTHR46429">
    <property type="entry name" value="23S RRNA (GUANOSINE-2'-O-)-METHYLTRANSFERASE RLMB"/>
    <property type="match status" value="1"/>
</dbReference>
<keyword evidence="6" id="KW-1185">Reference proteome</keyword>
<organism evidence="5 6">
    <name type="scientific">Rheinheimera tilapiae</name>
    <dbReference type="NCBI Taxonomy" id="875043"/>
    <lineage>
        <taxon>Bacteria</taxon>
        <taxon>Pseudomonadati</taxon>
        <taxon>Pseudomonadota</taxon>
        <taxon>Gammaproteobacteria</taxon>
        <taxon>Chromatiales</taxon>
        <taxon>Chromatiaceae</taxon>
        <taxon>Rheinheimera</taxon>
    </lineage>
</organism>
<dbReference type="Gene3D" id="3.30.1330.30">
    <property type="match status" value="1"/>
</dbReference>
<feature type="compositionally biased region" description="Low complexity" evidence="3">
    <location>
        <begin position="65"/>
        <end position="78"/>
    </location>
</feature>
<dbReference type="PIRSF" id="PIRSF006280">
    <property type="entry name" value="YfiF_prd"/>
    <property type="match status" value="1"/>
</dbReference>
<name>A0ABV6BLG2_9GAMM</name>
<feature type="domain" description="RNA 2-O ribose methyltransferase substrate binding" evidence="4">
    <location>
        <begin position="89"/>
        <end position="164"/>
    </location>
</feature>
<dbReference type="Proteomes" id="UP001589813">
    <property type="component" value="Unassembled WGS sequence"/>
</dbReference>
<dbReference type="PANTHER" id="PTHR46429:SF2">
    <property type="entry name" value="TRNA_RRNA METHYLTRANSFERASE"/>
    <property type="match status" value="1"/>
</dbReference>
<dbReference type="RefSeq" id="WP_377247879.1">
    <property type="nucleotide sequence ID" value="NZ_JBHLXP010000005.1"/>
</dbReference>
<evidence type="ECO:0000256" key="2">
    <source>
        <dbReference type="ARBA" id="ARBA00022679"/>
    </source>
</evidence>
<comment type="caution">
    <text evidence="5">The sequence shown here is derived from an EMBL/GenBank/DDBJ whole genome shotgun (WGS) entry which is preliminary data.</text>
</comment>
<evidence type="ECO:0000313" key="6">
    <source>
        <dbReference type="Proteomes" id="UP001589813"/>
    </source>
</evidence>
<dbReference type="SMART" id="SM00967">
    <property type="entry name" value="SpoU_sub_bind"/>
    <property type="match status" value="1"/>
</dbReference>
<dbReference type="InterPro" id="IPR029026">
    <property type="entry name" value="tRNA_m1G_MTases_N"/>
</dbReference>
<dbReference type="InterPro" id="IPR029064">
    <property type="entry name" value="Ribosomal_eL30-like_sf"/>
</dbReference>
<dbReference type="NCBIfam" id="NF008117">
    <property type="entry name" value="PRK10864.1"/>
    <property type="match status" value="1"/>
</dbReference>
<dbReference type="InterPro" id="IPR016479">
    <property type="entry name" value="YfiF_prd"/>
</dbReference>
<keyword evidence="1 5" id="KW-0489">Methyltransferase</keyword>
<feature type="compositionally biased region" description="Basic and acidic residues" evidence="3">
    <location>
        <begin position="39"/>
        <end position="58"/>
    </location>
</feature>
<keyword evidence="2 5" id="KW-0808">Transferase</keyword>
<gene>
    <name evidence="5" type="ORF">ACFFJP_18635</name>
</gene>
<dbReference type="EC" id="2.1.1.-" evidence="5"/>
<dbReference type="InterPro" id="IPR029028">
    <property type="entry name" value="Alpha/beta_knot_MTases"/>
</dbReference>
<dbReference type="InterPro" id="IPR004441">
    <property type="entry name" value="rRNA_MeTrfase_TrmH"/>
</dbReference>
<dbReference type="GO" id="GO:0032259">
    <property type="term" value="P:methylation"/>
    <property type="evidence" value="ECO:0007669"/>
    <property type="project" value="UniProtKB-KW"/>
</dbReference>
<evidence type="ECO:0000256" key="1">
    <source>
        <dbReference type="ARBA" id="ARBA00022603"/>
    </source>
</evidence>
<dbReference type="InterPro" id="IPR013123">
    <property type="entry name" value="SpoU_subst-bd"/>
</dbReference>
<dbReference type="Pfam" id="PF08032">
    <property type="entry name" value="SpoU_sub_bind"/>
    <property type="match status" value="1"/>
</dbReference>
<dbReference type="EMBL" id="JBHLXP010000005">
    <property type="protein sequence ID" value="MFC0050320.1"/>
    <property type="molecule type" value="Genomic_DNA"/>
</dbReference>
<dbReference type="SUPFAM" id="SSF55315">
    <property type="entry name" value="L30e-like"/>
    <property type="match status" value="1"/>
</dbReference>
<dbReference type="Gene3D" id="3.40.1280.10">
    <property type="match status" value="1"/>
</dbReference>
<reference evidence="5 6" key="1">
    <citation type="submission" date="2024-09" db="EMBL/GenBank/DDBJ databases">
        <authorList>
            <person name="Sun Q."/>
            <person name="Mori K."/>
        </authorList>
    </citation>
    <scope>NUCLEOTIDE SEQUENCE [LARGE SCALE GENOMIC DNA]</scope>
    <source>
        <strain evidence="5 6">KCTC 23315</strain>
    </source>
</reference>
<dbReference type="SUPFAM" id="SSF75217">
    <property type="entry name" value="alpha/beta knot"/>
    <property type="match status" value="1"/>
</dbReference>
<sequence>MAYPPKKPSQTSSSRPPRQRDTDGALLQKPWKGAAGKNTEAKPAHARPDSGRRPDRTEPSTNVRAAKVAVPAKAVSPAQLKQQGQHESRVLGENACRVCFNERPDAVIKMYLHADYAPRFADVMKYLAANKRAYHIVDNAELEKVSGSQHHGGVIFVVKKREAMSVASYLTLHRKKTQDCLLALDGVGNPHNLGAIARSCAHFGVSGIILTAPEALQSGAAARTAEGGLEFVEALQTDHLPLALKLCKEAGYTLITTSSHAGVSLYNSQLPKKVVVVFGEEMQGVSKAVANSAEIALQIPGTGKVESLNVSVAASLILGEWYRQQQ</sequence>
<proteinExistence type="predicted"/>
<evidence type="ECO:0000259" key="4">
    <source>
        <dbReference type="SMART" id="SM00967"/>
    </source>
</evidence>
<evidence type="ECO:0000313" key="5">
    <source>
        <dbReference type="EMBL" id="MFC0050320.1"/>
    </source>
</evidence>
<dbReference type="GO" id="GO:0008168">
    <property type="term" value="F:methyltransferase activity"/>
    <property type="evidence" value="ECO:0007669"/>
    <property type="project" value="UniProtKB-KW"/>
</dbReference>